<evidence type="ECO:0000313" key="2">
    <source>
        <dbReference type="Proteomes" id="UP001164539"/>
    </source>
</evidence>
<accession>A0ACC1YHS3</accession>
<name>A0ACC1YHS3_MELAZ</name>
<organism evidence="1 2">
    <name type="scientific">Melia azedarach</name>
    <name type="common">Chinaberry tree</name>
    <dbReference type="NCBI Taxonomy" id="155640"/>
    <lineage>
        <taxon>Eukaryota</taxon>
        <taxon>Viridiplantae</taxon>
        <taxon>Streptophyta</taxon>
        <taxon>Embryophyta</taxon>
        <taxon>Tracheophyta</taxon>
        <taxon>Spermatophyta</taxon>
        <taxon>Magnoliopsida</taxon>
        <taxon>eudicotyledons</taxon>
        <taxon>Gunneridae</taxon>
        <taxon>Pentapetalae</taxon>
        <taxon>rosids</taxon>
        <taxon>malvids</taxon>
        <taxon>Sapindales</taxon>
        <taxon>Meliaceae</taxon>
        <taxon>Melia</taxon>
    </lineage>
</organism>
<comment type="caution">
    <text evidence="1">The sequence shown here is derived from an EMBL/GenBank/DDBJ whole genome shotgun (WGS) entry which is preliminary data.</text>
</comment>
<reference evidence="1 2" key="1">
    <citation type="journal article" date="2023" name="Science">
        <title>Complex scaffold remodeling in plant triterpene biosynthesis.</title>
        <authorList>
            <person name="De La Pena R."/>
            <person name="Hodgson H."/>
            <person name="Liu J.C."/>
            <person name="Stephenson M.J."/>
            <person name="Martin A.C."/>
            <person name="Owen C."/>
            <person name="Harkess A."/>
            <person name="Leebens-Mack J."/>
            <person name="Jimenez L.E."/>
            <person name="Osbourn A."/>
            <person name="Sattely E.S."/>
        </authorList>
    </citation>
    <scope>NUCLEOTIDE SEQUENCE [LARGE SCALE GENOMIC DNA]</scope>
    <source>
        <strain evidence="2">cv. JPN11</strain>
        <tissue evidence="1">Leaf</tissue>
    </source>
</reference>
<dbReference type="Proteomes" id="UP001164539">
    <property type="component" value="Chromosome 3"/>
</dbReference>
<gene>
    <name evidence="1" type="ORF">OWV82_006116</name>
</gene>
<evidence type="ECO:0000313" key="1">
    <source>
        <dbReference type="EMBL" id="KAJ4722653.1"/>
    </source>
</evidence>
<keyword evidence="2" id="KW-1185">Reference proteome</keyword>
<proteinExistence type="predicted"/>
<dbReference type="EMBL" id="CM051396">
    <property type="protein sequence ID" value="KAJ4722653.1"/>
    <property type="molecule type" value="Genomic_DNA"/>
</dbReference>
<protein>
    <submittedName>
        <fullName evidence="1">1-aminocyclopropane-1-carboxylate oxidase</fullName>
    </submittedName>
</protein>
<sequence>MDISDASVSKPSSQTLPDYDRPKEVKAFDETKAGVKGLVDAGIVNIPRMFIRPHDELAEELISHKTNVQVPVVDLRGFRDNKLEEILDWVRAASQTWGFFQVVNHGIPFAVLEGMIKAVRNFHEQDLEVKKEFYTRDQTRSVRYECNFDMYHSRTTNWRDTLNISTLVHKNLDPNKVPEVCRAAALEYIKHVKKLGDTLFEVLSMALGLKPEYLHGMGCSSGHNLVCHYYPPCPQPELTLGASRHSDPSFLTILLQDQIGGLQVFYENRWIDVEPIAGGLVVNIGDFLQVISNDKFKSVDHRVAANHVGPRVSVACFFTGHDTVTPKPYGPIKELISEENPAIYGDFLISEYLSKYVTRALDGKSGLDFFKL</sequence>